<accession>A0A7K3LK21</accession>
<dbReference type="AlphaFoldDB" id="A0A7K3LK21"/>
<feature type="transmembrane region" description="Helical" evidence="1">
    <location>
        <begin position="95"/>
        <end position="115"/>
    </location>
</feature>
<evidence type="ECO:0000313" key="2">
    <source>
        <dbReference type="EMBL" id="NDK88513.1"/>
    </source>
</evidence>
<keyword evidence="1" id="KW-1133">Transmembrane helix</keyword>
<evidence type="ECO:0000313" key="3">
    <source>
        <dbReference type="Proteomes" id="UP000466307"/>
    </source>
</evidence>
<organism evidence="2 3">
    <name type="scientific">Gordonia desulfuricans</name>
    <dbReference type="NCBI Taxonomy" id="89051"/>
    <lineage>
        <taxon>Bacteria</taxon>
        <taxon>Bacillati</taxon>
        <taxon>Actinomycetota</taxon>
        <taxon>Actinomycetes</taxon>
        <taxon>Mycobacteriales</taxon>
        <taxon>Gordoniaceae</taxon>
        <taxon>Gordonia</taxon>
    </lineage>
</organism>
<keyword evidence="3" id="KW-1185">Reference proteome</keyword>
<dbReference type="EMBL" id="JAADZU010000005">
    <property type="protein sequence ID" value="NDK88513.1"/>
    <property type="molecule type" value="Genomic_DNA"/>
</dbReference>
<feature type="transmembrane region" description="Helical" evidence="1">
    <location>
        <begin position="57"/>
        <end position="75"/>
    </location>
</feature>
<feature type="transmembrane region" description="Helical" evidence="1">
    <location>
        <begin position="127"/>
        <end position="148"/>
    </location>
</feature>
<proteinExistence type="predicted"/>
<dbReference type="RefSeq" id="WP_059038368.1">
    <property type="nucleotide sequence ID" value="NZ_JAADZU010000005.1"/>
</dbReference>
<dbReference type="Proteomes" id="UP000466307">
    <property type="component" value="Unassembled WGS sequence"/>
</dbReference>
<keyword evidence="1" id="KW-0812">Transmembrane</keyword>
<keyword evidence="1" id="KW-0472">Membrane</keyword>
<gene>
    <name evidence="2" type="ORF">GYA93_02790</name>
</gene>
<protein>
    <submittedName>
        <fullName evidence="2">Uncharacterized protein</fullName>
    </submittedName>
</protein>
<name>A0A7K3LK21_9ACTN</name>
<comment type="caution">
    <text evidence="2">The sequence shown here is derived from an EMBL/GenBank/DDBJ whole genome shotgun (WGS) entry which is preliminary data.</text>
</comment>
<sequence>MSDISPDEARAALGAVATAHQHVTDEIGLPRGYWWAMAGGWVALGAIGQFAPWWVTTIATVIFGAGHATVASRLLDGRRRSTRLQVSRDTADRRIPLIVIGILVAAVALTIGVAFALQADGTAHPSLWAGIVVAAVIGFGGPDILAAVRPRTRVRHA</sequence>
<evidence type="ECO:0000256" key="1">
    <source>
        <dbReference type="SAM" id="Phobius"/>
    </source>
</evidence>
<reference evidence="2 3" key="1">
    <citation type="submission" date="2020-01" db="EMBL/GenBank/DDBJ databases">
        <title>Investigation of new actinobacteria for the biodesulphurisation of diesel fuel.</title>
        <authorList>
            <person name="Athi Narayanan S.M."/>
        </authorList>
    </citation>
    <scope>NUCLEOTIDE SEQUENCE [LARGE SCALE GENOMIC DNA]</scope>
    <source>
        <strain evidence="2 3">213E</strain>
    </source>
</reference>